<evidence type="ECO:0000259" key="1">
    <source>
        <dbReference type="Pfam" id="PF13472"/>
    </source>
</evidence>
<reference evidence="3" key="1">
    <citation type="submission" date="2015-11" db="EMBL/GenBank/DDBJ databases">
        <authorList>
            <person name="Kumar R."/>
            <person name="Singh D."/>
            <person name="Swarnkar M.K."/>
            <person name="Singh A.K."/>
            <person name="Kumar S."/>
        </authorList>
    </citation>
    <scope>NUCLEOTIDE SEQUENCE [LARGE SCALE GENOMIC DNA]</scope>
    <source>
        <strain evidence="3">ERGS4:06</strain>
    </source>
</reference>
<dbReference type="SUPFAM" id="SSF52266">
    <property type="entry name" value="SGNH hydrolase"/>
    <property type="match status" value="1"/>
</dbReference>
<dbReference type="PANTHER" id="PTHR30383:SF5">
    <property type="entry name" value="SGNH HYDROLASE-TYPE ESTERASE DOMAIN-CONTAINING PROTEIN"/>
    <property type="match status" value="1"/>
</dbReference>
<dbReference type="InterPro" id="IPR013830">
    <property type="entry name" value="SGNH_hydro"/>
</dbReference>
<dbReference type="RefSeq" id="WP_062286470.1">
    <property type="nucleotide sequence ID" value="NZ_CP013200.1"/>
</dbReference>
<dbReference type="GO" id="GO:0004622">
    <property type="term" value="F:phosphatidylcholine lysophospholipase activity"/>
    <property type="evidence" value="ECO:0007669"/>
    <property type="project" value="TreeGrafter"/>
</dbReference>
<sequence length="207" mass="22486">MSPSSQQICFVGDSFVAGVGDETALGWTGRLVARQAAAGRPATAYNLGIRGNTSAQILGRIGAEIEQRRSPLRSTRVVLSMGVNDTTYVDDKPRLSPDDSCANLERILEMISGDPLLVVGPLAVSDDAQNARIAQLSADFHALCSARGIPYVEVFSDLERHPVWRQQVLEDDGAHPRSQGYQALYELVAPRWDRWMPLSPVGGEQLA</sequence>
<dbReference type="InterPro" id="IPR051532">
    <property type="entry name" value="Ester_Hydrolysis_Enzymes"/>
</dbReference>
<dbReference type="Gene3D" id="3.40.50.1110">
    <property type="entry name" value="SGNH hydrolase"/>
    <property type="match status" value="1"/>
</dbReference>
<evidence type="ECO:0000313" key="2">
    <source>
        <dbReference type="EMBL" id="ALO65841.1"/>
    </source>
</evidence>
<proteinExistence type="predicted"/>
<dbReference type="Proteomes" id="UP000059574">
    <property type="component" value="Chromosome"/>
</dbReference>
<dbReference type="AlphaFoldDB" id="A0A0S2LWY2"/>
<protein>
    <recommendedName>
        <fullName evidence="1">SGNH hydrolase-type esterase domain-containing protein</fullName>
    </recommendedName>
</protein>
<accession>A0A0S2LWY2</accession>
<evidence type="ECO:0000313" key="3">
    <source>
        <dbReference type="Proteomes" id="UP000059574"/>
    </source>
</evidence>
<dbReference type="Pfam" id="PF13472">
    <property type="entry name" value="Lipase_GDSL_2"/>
    <property type="match status" value="1"/>
</dbReference>
<dbReference type="InterPro" id="IPR036514">
    <property type="entry name" value="SGNH_hydro_sf"/>
</dbReference>
<gene>
    <name evidence="2" type="ORF">AS189_04195</name>
</gene>
<feature type="domain" description="SGNH hydrolase-type esterase" evidence="1">
    <location>
        <begin position="10"/>
        <end position="183"/>
    </location>
</feature>
<reference evidence="2 3" key="2">
    <citation type="journal article" date="2016" name="J. Biotechnol.">
        <title>Complete genome sequence of Arthrobacter alpinus ERGS4:06, a yellow pigmented bacterium tolerant to cold and radiations isolated from Sikkim Himalaya.</title>
        <authorList>
            <person name="Kumar R."/>
            <person name="Singh D."/>
            <person name="Swarnkar M.K."/>
            <person name="Singh A.K."/>
            <person name="Kumar S."/>
        </authorList>
    </citation>
    <scope>NUCLEOTIDE SEQUENCE [LARGE SCALE GENOMIC DNA]</scope>
    <source>
        <strain evidence="2 3">ERGS4:06</strain>
    </source>
</reference>
<organism evidence="2 3">
    <name type="scientific">Arthrobacter alpinus</name>
    <dbReference type="NCBI Taxonomy" id="656366"/>
    <lineage>
        <taxon>Bacteria</taxon>
        <taxon>Bacillati</taxon>
        <taxon>Actinomycetota</taxon>
        <taxon>Actinomycetes</taxon>
        <taxon>Micrococcales</taxon>
        <taxon>Micrococcaceae</taxon>
        <taxon>Arthrobacter</taxon>
    </lineage>
</organism>
<name>A0A0S2LWY2_9MICC</name>
<dbReference type="PANTHER" id="PTHR30383">
    <property type="entry name" value="THIOESTERASE 1/PROTEASE 1/LYSOPHOSPHOLIPASE L1"/>
    <property type="match status" value="1"/>
</dbReference>
<dbReference type="OrthoDB" id="5196031at2"/>
<dbReference type="EMBL" id="CP013200">
    <property type="protein sequence ID" value="ALO65841.1"/>
    <property type="molecule type" value="Genomic_DNA"/>
</dbReference>